<keyword evidence="3" id="KW-1185">Reference proteome</keyword>
<evidence type="ECO:0000313" key="3">
    <source>
        <dbReference type="Proteomes" id="UP000215914"/>
    </source>
</evidence>
<dbReference type="OrthoDB" id="1298633at2759"/>
<proteinExistence type="predicted"/>
<dbReference type="AlphaFoldDB" id="A0A9K3N638"/>
<dbReference type="InterPro" id="IPR006566">
    <property type="entry name" value="FBD"/>
</dbReference>
<protein>
    <submittedName>
        <fullName evidence="2">FBD domain-containing protein</fullName>
    </submittedName>
</protein>
<reference evidence="2" key="2">
    <citation type="submission" date="2020-06" db="EMBL/GenBank/DDBJ databases">
        <title>Helianthus annuus Genome sequencing and assembly Release 2.</title>
        <authorList>
            <person name="Gouzy J."/>
            <person name="Langlade N."/>
            <person name="Munos S."/>
        </authorList>
    </citation>
    <scope>NUCLEOTIDE SEQUENCE</scope>
    <source>
        <tissue evidence="2">Leaves</tissue>
    </source>
</reference>
<dbReference type="Gramene" id="mRNA:HanXRQr2_Chr10g0458361">
    <property type="protein sequence ID" value="mRNA:HanXRQr2_Chr10g0458361"/>
    <property type="gene ID" value="HanXRQr2_Chr10g0458361"/>
</dbReference>
<comment type="caution">
    <text evidence="2">The sequence shown here is derived from an EMBL/GenBank/DDBJ whole genome shotgun (WGS) entry which is preliminary data.</text>
</comment>
<evidence type="ECO:0000259" key="1">
    <source>
        <dbReference type="Pfam" id="PF08387"/>
    </source>
</evidence>
<organism evidence="2 3">
    <name type="scientific">Helianthus annuus</name>
    <name type="common">Common sunflower</name>
    <dbReference type="NCBI Taxonomy" id="4232"/>
    <lineage>
        <taxon>Eukaryota</taxon>
        <taxon>Viridiplantae</taxon>
        <taxon>Streptophyta</taxon>
        <taxon>Embryophyta</taxon>
        <taxon>Tracheophyta</taxon>
        <taxon>Spermatophyta</taxon>
        <taxon>Magnoliopsida</taxon>
        <taxon>eudicotyledons</taxon>
        <taxon>Gunneridae</taxon>
        <taxon>Pentapetalae</taxon>
        <taxon>asterids</taxon>
        <taxon>campanulids</taxon>
        <taxon>Asterales</taxon>
        <taxon>Asteraceae</taxon>
        <taxon>Asteroideae</taxon>
        <taxon>Heliantheae alliance</taxon>
        <taxon>Heliantheae</taxon>
        <taxon>Helianthus</taxon>
    </lineage>
</organism>
<name>A0A9K3N638_HELAN</name>
<sequence>MKWLVLDSIPEELPTSLIHLKHFRIYEMCFAEHHGLTFLAVLIKCSPIFEKLELEIDIGHNYCYENETCSGILEKYSDVRLEHLKEMEIQCFSNLKREMEFVKFILGTSPVAS</sequence>
<dbReference type="Pfam" id="PF08387">
    <property type="entry name" value="FBD"/>
    <property type="match status" value="1"/>
</dbReference>
<feature type="domain" description="FBD" evidence="1">
    <location>
        <begin position="81"/>
        <end position="111"/>
    </location>
</feature>
<reference evidence="2" key="1">
    <citation type="journal article" date="2017" name="Nature">
        <title>The sunflower genome provides insights into oil metabolism, flowering and Asterid evolution.</title>
        <authorList>
            <person name="Badouin H."/>
            <person name="Gouzy J."/>
            <person name="Grassa C.J."/>
            <person name="Murat F."/>
            <person name="Staton S.E."/>
            <person name="Cottret L."/>
            <person name="Lelandais-Briere C."/>
            <person name="Owens G.L."/>
            <person name="Carrere S."/>
            <person name="Mayjonade B."/>
            <person name="Legrand L."/>
            <person name="Gill N."/>
            <person name="Kane N.C."/>
            <person name="Bowers J.E."/>
            <person name="Hubner S."/>
            <person name="Bellec A."/>
            <person name="Berard A."/>
            <person name="Berges H."/>
            <person name="Blanchet N."/>
            <person name="Boniface M.C."/>
            <person name="Brunel D."/>
            <person name="Catrice O."/>
            <person name="Chaidir N."/>
            <person name="Claudel C."/>
            <person name="Donnadieu C."/>
            <person name="Faraut T."/>
            <person name="Fievet G."/>
            <person name="Helmstetter N."/>
            <person name="King M."/>
            <person name="Knapp S.J."/>
            <person name="Lai Z."/>
            <person name="Le Paslier M.C."/>
            <person name="Lippi Y."/>
            <person name="Lorenzon L."/>
            <person name="Mandel J.R."/>
            <person name="Marage G."/>
            <person name="Marchand G."/>
            <person name="Marquand E."/>
            <person name="Bret-Mestries E."/>
            <person name="Morien E."/>
            <person name="Nambeesan S."/>
            <person name="Nguyen T."/>
            <person name="Pegot-Espagnet P."/>
            <person name="Pouilly N."/>
            <person name="Raftis F."/>
            <person name="Sallet E."/>
            <person name="Schiex T."/>
            <person name="Thomas J."/>
            <person name="Vandecasteele C."/>
            <person name="Vares D."/>
            <person name="Vear F."/>
            <person name="Vautrin S."/>
            <person name="Crespi M."/>
            <person name="Mangin B."/>
            <person name="Burke J.M."/>
            <person name="Salse J."/>
            <person name="Munos S."/>
            <person name="Vincourt P."/>
            <person name="Rieseberg L.H."/>
            <person name="Langlade N.B."/>
        </authorList>
    </citation>
    <scope>NUCLEOTIDE SEQUENCE</scope>
    <source>
        <tissue evidence="2">Leaves</tissue>
    </source>
</reference>
<accession>A0A9K3N638</accession>
<evidence type="ECO:0000313" key="2">
    <source>
        <dbReference type="EMBL" id="KAF5787928.1"/>
    </source>
</evidence>
<gene>
    <name evidence="2" type="ORF">HanXRQr2_Chr10g0458361</name>
</gene>
<dbReference type="Proteomes" id="UP000215914">
    <property type="component" value="Unassembled WGS sequence"/>
</dbReference>
<dbReference type="EMBL" id="MNCJ02000325">
    <property type="protein sequence ID" value="KAF5787928.1"/>
    <property type="molecule type" value="Genomic_DNA"/>
</dbReference>